<accession>A0A1A9ZRC0</accession>
<reference evidence="2" key="2">
    <citation type="submission" date="2020-05" db="UniProtKB">
        <authorList>
            <consortium name="EnsemblMetazoa"/>
        </authorList>
    </citation>
    <scope>IDENTIFICATION</scope>
    <source>
        <strain evidence="2">IAEA</strain>
    </source>
</reference>
<organism evidence="2 3">
    <name type="scientific">Glossina pallidipes</name>
    <name type="common">Tsetse fly</name>
    <dbReference type="NCBI Taxonomy" id="7398"/>
    <lineage>
        <taxon>Eukaryota</taxon>
        <taxon>Metazoa</taxon>
        <taxon>Ecdysozoa</taxon>
        <taxon>Arthropoda</taxon>
        <taxon>Hexapoda</taxon>
        <taxon>Insecta</taxon>
        <taxon>Pterygota</taxon>
        <taxon>Neoptera</taxon>
        <taxon>Endopterygota</taxon>
        <taxon>Diptera</taxon>
        <taxon>Brachycera</taxon>
        <taxon>Muscomorpha</taxon>
        <taxon>Hippoboscoidea</taxon>
        <taxon>Glossinidae</taxon>
        <taxon>Glossina</taxon>
    </lineage>
</organism>
<dbReference type="EnsemblMetazoa" id="GPAI022581-RA">
    <property type="protein sequence ID" value="GPAI022581-PA"/>
    <property type="gene ID" value="GPAI022581"/>
</dbReference>
<keyword evidence="1" id="KW-0472">Membrane</keyword>
<evidence type="ECO:0000313" key="2">
    <source>
        <dbReference type="EnsemblMetazoa" id="GPAI022581-PA"/>
    </source>
</evidence>
<protein>
    <submittedName>
        <fullName evidence="2">Uncharacterized protein</fullName>
    </submittedName>
</protein>
<keyword evidence="1" id="KW-0812">Transmembrane</keyword>
<feature type="transmembrane region" description="Helical" evidence="1">
    <location>
        <begin position="26"/>
        <end position="46"/>
    </location>
</feature>
<name>A0A1A9ZRC0_GLOPL</name>
<dbReference type="VEuPathDB" id="VectorBase:GPAI022581"/>
<keyword evidence="3" id="KW-1185">Reference proteome</keyword>
<dbReference type="STRING" id="7398.A0A1A9ZRC0"/>
<dbReference type="AlphaFoldDB" id="A0A1A9ZRC0"/>
<proteinExistence type="predicted"/>
<evidence type="ECO:0000256" key="1">
    <source>
        <dbReference type="SAM" id="Phobius"/>
    </source>
</evidence>
<keyword evidence="1" id="KW-1133">Transmembrane helix</keyword>
<dbReference type="Proteomes" id="UP000092445">
    <property type="component" value="Unassembled WGS sequence"/>
</dbReference>
<evidence type="ECO:0000313" key="3">
    <source>
        <dbReference type="Proteomes" id="UP000092445"/>
    </source>
</evidence>
<reference evidence="3" key="1">
    <citation type="submission" date="2014-03" db="EMBL/GenBank/DDBJ databases">
        <authorList>
            <person name="Aksoy S."/>
            <person name="Warren W."/>
            <person name="Wilson R.K."/>
        </authorList>
    </citation>
    <scope>NUCLEOTIDE SEQUENCE [LARGE SCALE GENOMIC DNA]</scope>
    <source>
        <strain evidence="3">IAEA</strain>
    </source>
</reference>
<sequence>MLKIKPAKRCKYDVRDAALRSLSRDLCRWIVFSFILIADICCYVSAEPYGGGSVGIHIPGGSIGAISESRCPRTYLIAFLWKSSSLKLLLPKL</sequence>